<dbReference type="PANTHER" id="PTHR33129:SF1">
    <property type="entry name" value="ATP-BINDING PROTEIN"/>
    <property type="match status" value="1"/>
</dbReference>
<evidence type="ECO:0000313" key="1">
    <source>
        <dbReference type="EMBL" id="CAG8651351.1"/>
    </source>
</evidence>
<feature type="non-terminal residue" evidence="1">
    <location>
        <position position="1"/>
    </location>
</feature>
<protein>
    <submittedName>
        <fullName evidence="1">2947_t:CDS:1</fullName>
    </submittedName>
</protein>
<dbReference type="AlphaFoldDB" id="A0A9N9H289"/>
<dbReference type="Proteomes" id="UP000789570">
    <property type="component" value="Unassembled WGS sequence"/>
</dbReference>
<evidence type="ECO:0000313" key="2">
    <source>
        <dbReference type="Proteomes" id="UP000789570"/>
    </source>
</evidence>
<name>A0A9N9H289_9GLOM</name>
<dbReference type="InterPro" id="IPR052980">
    <property type="entry name" value="Crinkler_effector"/>
</dbReference>
<keyword evidence="2" id="KW-1185">Reference proteome</keyword>
<sequence length="114" mass="13003">TWYLVDGKYSIKCKARTILATSPQRKNYQNFENWDEISACISKSTFNDLTGNSNISCKVLFPKVDDKKIKELFKIWGGVPQIVLQKASTVLIELIHQEMDSAITSCEIDMIVKK</sequence>
<gene>
    <name evidence="1" type="ORF">FCALED_LOCUS11082</name>
</gene>
<dbReference type="PANTHER" id="PTHR33129">
    <property type="entry name" value="PROTEIN KINASE DOMAIN-CONTAINING PROTEIN-RELATED"/>
    <property type="match status" value="1"/>
</dbReference>
<organism evidence="1 2">
    <name type="scientific">Funneliformis caledonium</name>
    <dbReference type="NCBI Taxonomy" id="1117310"/>
    <lineage>
        <taxon>Eukaryota</taxon>
        <taxon>Fungi</taxon>
        <taxon>Fungi incertae sedis</taxon>
        <taxon>Mucoromycota</taxon>
        <taxon>Glomeromycotina</taxon>
        <taxon>Glomeromycetes</taxon>
        <taxon>Glomerales</taxon>
        <taxon>Glomeraceae</taxon>
        <taxon>Funneliformis</taxon>
    </lineage>
</organism>
<comment type="caution">
    <text evidence="1">The sequence shown here is derived from an EMBL/GenBank/DDBJ whole genome shotgun (WGS) entry which is preliminary data.</text>
</comment>
<accession>A0A9N9H289</accession>
<dbReference type="EMBL" id="CAJVPQ010004438">
    <property type="protein sequence ID" value="CAG8651351.1"/>
    <property type="molecule type" value="Genomic_DNA"/>
</dbReference>
<reference evidence="1" key="1">
    <citation type="submission" date="2021-06" db="EMBL/GenBank/DDBJ databases">
        <authorList>
            <person name="Kallberg Y."/>
            <person name="Tangrot J."/>
            <person name="Rosling A."/>
        </authorList>
    </citation>
    <scope>NUCLEOTIDE SEQUENCE</scope>
    <source>
        <strain evidence="1">UK204</strain>
    </source>
</reference>
<proteinExistence type="predicted"/>